<reference evidence="1" key="1">
    <citation type="submission" date="2023-08" db="EMBL/GenBank/DDBJ databases">
        <title>Draft sequence of the Babesia gibsoni genome.</title>
        <authorList>
            <person name="Yamagishi J.Y."/>
            <person name="Xuan X.X."/>
        </authorList>
    </citation>
    <scope>NUCLEOTIDE SEQUENCE</scope>
    <source>
        <strain evidence="1">Azabu</strain>
    </source>
</reference>
<evidence type="ECO:0000313" key="2">
    <source>
        <dbReference type="Proteomes" id="UP001230268"/>
    </source>
</evidence>
<dbReference type="AlphaFoldDB" id="A0AAD8PD40"/>
<dbReference type="Gene3D" id="3.40.30.10">
    <property type="entry name" value="Glutaredoxin"/>
    <property type="match status" value="1"/>
</dbReference>
<evidence type="ECO:0000313" key="1">
    <source>
        <dbReference type="EMBL" id="KAK1442309.1"/>
    </source>
</evidence>
<keyword evidence="2" id="KW-1185">Reference proteome</keyword>
<name>A0AAD8PD40_BABGI</name>
<sequence length="207" mass="22964">MLPLAVASPPAVVQDELEKVDAVTAESVASEPTQAEEAEQAEQLAEIVLVCTSLGGTKQHFFQSKLAQHILDCKGVVYYLVDANRETSAARELKDRILFDQWSAEGVLKCEYINDRKSVVLPQLLIDGVSVGETKAMQDLEDDGDLDYIIARMVCPACFAEKDQNLDQCPHCKVQYRSLIPPEYQDGLDIQRLIQGVSYDPEEVGDF</sequence>
<dbReference type="EMBL" id="JAVEPI010000004">
    <property type="protein sequence ID" value="KAK1442309.1"/>
    <property type="molecule type" value="Genomic_DNA"/>
</dbReference>
<accession>A0AAD8PD40</accession>
<organism evidence="1 2">
    <name type="scientific">Babesia gibsoni</name>
    <dbReference type="NCBI Taxonomy" id="33632"/>
    <lineage>
        <taxon>Eukaryota</taxon>
        <taxon>Sar</taxon>
        <taxon>Alveolata</taxon>
        <taxon>Apicomplexa</taxon>
        <taxon>Aconoidasida</taxon>
        <taxon>Piroplasmida</taxon>
        <taxon>Babesiidae</taxon>
        <taxon>Babesia</taxon>
    </lineage>
</organism>
<comment type="caution">
    <text evidence="1">The sequence shown here is derived from an EMBL/GenBank/DDBJ whole genome shotgun (WGS) entry which is preliminary data.</text>
</comment>
<protein>
    <submittedName>
        <fullName evidence="1">Uncharacterized protein</fullName>
    </submittedName>
</protein>
<proteinExistence type="predicted"/>
<dbReference type="Proteomes" id="UP001230268">
    <property type="component" value="Unassembled WGS sequence"/>
</dbReference>
<gene>
    <name evidence="1" type="ORF">BgAZ_403390</name>
</gene>